<dbReference type="InterPro" id="IPR028098">
    <property type="entry name" value="Glyco_trans_4-like_N"/>
</dbReference>
<dbReference type="AlphaFoldDB" id="A0A5B0WVN9"/>
<dbReference type="GO" id="GO:0016757">
    <property type="term" value="F:glycosyltransferase activity"/>
    <property type="evidence" value="ECO:0007669"/>
    <property type="project" value="UniProtKB-KW"/>
</dbReference>
<proteinExistence type="inferred from homology"/>
<evidence type="ECO:0000256" key="1">
    <source>
        <dbReference type="ARBA" id="ARBA00009481"/>
    </source>
</evidence>
<accession>A0A5B0WVN9</accession>
<comment type="similarity">
    <text evidence="1">Belongs to the glycosyltransferase group 1 family. Glycosyltransferase 4 subfamily.</text>
</comment>
<dbReference type="SUPFAM" id="SSF53756">
    <property type="entry name" value="UDP-Glycosyltransferase/glycogen phosphorylase"/>
    <property type="match status" value="1"/>
</dbReference>
<dbReference type="Pfam" id="PF13439">
    <property type="entry name" value="Glyco_transf_4"/>
    <property type="match status" value="1"/>
</dbReference>
<dbReference type="Proteomes" id="UP000323708">
    <property type="component" value="Unassembled WGS sequence"/>
</dbReference>
<dbReference type="Gene3D" id="3.40.50.2000">
    <property type="entry name" value="Glycogen Phosphorylase B"/>
    <property type="match status" value="2"/>
</dbReference>
<evidence type="ECO:0000256" key="3">
    <source>
        <dbReference type="ARBA" id="ARBA00022679"/>
    </source>
</evidence>
<comment type="caution">
    <text evidence="5">The sequence shown here is derived from an EMBL/GenBank/DDBJ whole genome shotgun (WGS) entry which is preliminary data.</text>
</comment>
<keyword evidence="3 5" id="KW-0808">Transferase</keyword>
<reference evidence="5 6" key="1">
    <citation type="submission" date="2019-09" db="EMBL/GenBank/DDBJ databases">
        <authorList>
            <person name="Chen X.-Y."/>
        </authorList>
    </citation>
    <scope>NUCLEOTIDE SEQUENCE [LARGE SCALE GENOMIC DNA]</scope>
    <source>
        <strain evidence="5 6">NY5</strain>
    </source>
</reference>
<dbReference type="RefSeq" id="WP_149611850.1">
    <property type="nucleotide sequence ID" value="NZ_VTUX01000006.1"/>
</dbReference>
<dbReference type="EMBL" id="VTUX01000006">
    <property type="protein sequence ID" value="KAA1189949.1"/>
    <property type="molecule type" value="Genomic_DNA"/>
</dbReference>
<keyword evidence="6" id="KW-1185">Reference proteome</keyword>
<dbReference type="Pfam" id="PF13692">
    <property type="entry name" value="Glyco_trans_1_4"/>
    <property type="match status" value="1"/>
</dbReference>
<evidence type="ECO:0000256" key="2">
    <source>
        <dbReference type="ARBA" id="ARBA00022676"/>
    </source>
</evidence>
<gene>
    <name evidence="5" type="ORF">F0M18_12805</name>
</gene>
<dbReference type="PANTHER" id="PTHR12526:SF640">
    <property type="entry name" value="COLANIC ACID BIOSYNTHESIS GLYCOSYLTRANSFERASE WCAL-RELATED"/>
    <property type="match status" value="1"/>
</dbReference>
<sequence>MDRTTIITLSTKGPGGIRTVVENYISVGLYEDYDHHWIATHDIGSVFSRLMIFARSIFQLLRLLPRKPILHIHVASYGSFFRKWLLTLIGKVFGCKVILHLHGSEFKVFYSSASTVTKEMVKSTFHRADVVIVLSESWKAYVLSIADNAEIEVVNNFVPQIPIDAAKSDSSQFAVLFMGKLGERKGVYDLISAVGRIAQQIPDSVFYLCGDGEIEKVNEEIAAAGLADFFSVEGWIGIEDKADYYSKADVFLLPSYNEGLPMSILEAMSSALPLIATPVGGIPEVIESGANGLLVEPGDIDGLAQAILSLFRDVESRNHLGQAALRCYQERYCPEVIVPKLKSIYLNLA</sequence>
<feature type="domain" description="Glycosyltransferase subfamily 4-like N-terminal" evidence="4">
    <location>
        <begin position="47"/>
        <end position="158"/>
    </location>
</feature>
<protein>
    <submittedName>
        <fullName evidence="5">Glycosyltransferase family 4 protein</fullName>
    </submittedName>
</protein>
<evidence type="ECO:0000313" key="6">
    <source>
        <dbReference type="Proteomes" id="UP000323708"/>
    </source>
</evidence>
<dbReference type="PANTHER" id="PTHR12526">
    <property type="entry name" value="GLYCOSYLTRANSFERASE"/>
    <property type="match status" value="1"/>
</dbReference>
<keyword evidence="2" id="KW-0328">Glycosyltransferase</keyword>
<dbReference type="CDD" id="cd03801">
    <property type="entry name" value="GT4_PimA-like"/>
    <property type="match status" value="1"/>
</dbReference>
<name>A0A5B0WVN9_9GAMM</name>
<evidence type="ECO:0000313" key="5">
    <source>
        <dbReference type="EMBL" id="KAA1189949.1"/>
    </source>
</evidence>
<organism evidence="5 6">
    <name type="scientific">Pseudohalioglobus sediminis</name>
    <dbReference type="NCBI Taxonomy" id="2606449"/>
    <lineage>
        <taxon>Bacteria</taxon>
        <taxon>Pseudomonadati</taxon>
        <taxon>Pseudomonadota</taxon>
        <taxon>Gammaproteobacteria</taxon>
        <taxon>Cellvibrionales</taxon>
        <taxon>Halieaceae</taxon>
        <taxon>Pseudohalioglobus</taxon>
    </lineage>
</organism>
<evidence type="ECO:0000259" key="4">
    <source>
        <dbReference type="Pfam" id="PF13439"/>
    </source>
</evidence>